<proteinExistence type="inferred from homology"/>
<evidence type="ECO:0000256" key="1">
    <source>
        <dbReference type="ARBA" id="ARBA00007787"/>
    </source>
</evidence>
<evidence type="ECO:0000256" key="2">
    <source>
        <dbReference type="ARBA" id="ARBA00022982"/>
    </source>
</evidence>
<accession>L9ZQE8</accession>
<reference evidence="5 6" key="1">
    <citation type="journal article" date="2014" name="PLoS Genet.">
        <title>Phylogenetically driven sequencing of extremely halophilic archaea reveals strategies for static and dynamic osmo-response.</title>
        <authorList>
            <person name="Becker E.A."/>
            <person name="Seitzer P.M."/>
            <person name="Tritt A."/>
            <person name="Larsen D."/>
            <person name="Krusor M."/>
            <person name="Yao A.I."/>
            <person name="Wu D."/>
            <person name="Madern D."/>
            <person name="Eisen J.A."/>
            <person name="Darling A.E."/>
            <person name="Facciotti M.T."/>
        </authorList>
    </citation>
    <scope>NUCLEOTIDE SEQUENCE [LARGE SCALE GENOMIC DNA]</scope>
    <source>
        <strain evidence="5 6">JCM 10989</strain>
    </source>
</reference>
<dbReference type="Pfam" id="PF13905">
    <property type="entry name" value="Thioredoxin_8"/>
    <property type="match status" value="1"/>
</dbReference>
<dbReference type="PANTHER" id="PTHR42852">
    <property type="entry name" value="THIOL:DISULFIDE INTERCHANGE PROTEIN DSBE"/>
    <property type="match status" value="1"/>
</dbReference>
<dbReference type="SUPFAM" id="SSF52833">
    <property type="entry name" value="Thioredoxin-like"/>
    <property type="match status" value="1"/>
</dbReference>
<evidence type="ECO:0000313" key="5">
    <source>
        <dbReference type="EMBL" id="ELY88730.1"/>
    </source>
</evidence>
<evidence type="ECO:0000313" key="6">
    <source>
        <dbReference type="Proteomes" id="UP000011519"/>
    </source>
</evidence>
<dbReference type="OrthoDB" id="115386at2157"/>
<dbReference type="RefSeq" id="WP_006654230.1">
    <property type="nucleotide sequence ID" value="NZ_AOIM01000038.1"/>
</dbReference>
<feature type="domain" description="Thioredoxin" evidence="4">
    <location>
        <begin position="27"/>
        <end position="198"/>
    </location>
</feature>
<keyword evidence="2" id="KW-0249">Electron transport</keyword>
<name>L9ZQE8_9EURY</name>
<dbReference type="InterPro" id="IPR050553">
    <property type="entry name" value="Thioredoxin_ResA/DsbE_sf"/>
</dbReference>
<protein>
    <submittedName>
        <fullName evidence="5">Alkyl hydroperoxide reductase/ thiol specific antioxidant/ Mal allergen</fullName>
    </submittedName>
</protein>
<dbReference type="Gene3D" id="3.40.30.10">
    <property type="entry name" value="Glutaredoxin"/>
    <property type="match status" value="1"/>
</dbReference>
<dbReference type="InterPro" id="IPR012336">
    <property type="entry name" value="Thioredoxin-like_fold"/>
</dbReference>
<evidence type="ECO:0000259" key="4">
    <source>
        <dbReference type="PROSITE" id="PS51352"/>
    </source>
</evidence>
<dbReference type="EMBL" id="AOIM01000038">
    <property type="protein sequence ID" value="ELY88730.1"/>
    <property type="molecule type" value="Genomic_DNA"/>
</dbReference>
<dbReference type="InterPro" id="IPR013766">
    <property type="entry name" value="Thioredoxin_domain"/>
</dbReference>
<dbReference type="PATRIC" id="fig|1227493.4.peg.3092"/>
<feature type="compositionally biased region" description="Acidic residues" evidence="3">
    <location>
        <begin position="197"/>
        <end position="261"/>
    </location>
</feature>
<dbReference type="CDD" id="cd02961">
    <property type="entry name" value="PDI_a_family"/>
    <property type="match status" value="1"/>
</dbReference>
<evidence type="ECO:0000256" key="3">
    <source>
        <dbReference type="SAM" id="MobiDB-lite"/>
    </source>
</evidence>
<organism evidence="5 6">
    <name type="scientific">Natrialba hulunbeirensis JCM 10989</name>
    <dbReference type="NCBI Taxonomy" id="1227493"/>
    <lineage>
        <taxon>Archaea</taxon>
        <taxon>Methanobacteriati</taxon>
        <taxon>Methanobacteriota</taxon>
        <taxon>Stenosarchaea group</taxon>
        <taxon>Halobacteria</taxon>
        <taxon>Halobacteriales</taxon>
        <taxon>Natrialbaceae</taxon>
        <taxon>Natrialba</taxon>
    </lineage>
</organism>
<dbReference type="InterPro" id="IPR036249">
    <property type="entry name" value="Thioredoxin-like_sf"/>
</dbReference>
<sequence length="261" mass="28134">MRRRDLIAGVGSLGILAGAGGVLWRGLPVGDEPPAADANGDEDTDDDSGGPIVLETIDATGSEEGTIEVPNDGVTVAMFFAPSCGTCQSLMPNLREASDQLNEEYGDDVTVVSITSNRSEDELREWWDEHDGNWYLGHDPGRSLGVSYRVVGYPVVIVVDENGEKHWHENGVLDARRIYYGAAPVLDEYRERTQAADDADDAEAEPSETDSEGEESGGEEPDGEESDGEDSEDETTDEDDESEDSAENEANEGVEEAETDD</sequence>
<feature type="region of interest" description="Disordered" evidence="3">
    <location>
        <begin position="28"/>
        <end position="51"/>
    </location>
</feature>
<keyword evidence="2" id="KW-0813">Transport</keyword>
<gene>
    <name evidence="5" type="ORF">C483_15382</name>
</gene>
<dbReference type="Proteomes" id="UP000011519">
    <property type="component" value="Unassembled WGS sequence"/>
</dbReference>
<feature type="region of interest" description="Disordered" evidence="3">
    <location>
        <begin position="192"/>
        <end position="261"/>
    </location>
</feature>
<dbReference type="PROSITE" id="PS51352">
    <property type="entry name" value="THIOREDOXIN_2"/>
    <property type="match status" value="1"/>
</dbReference>
<dbReference type="AlphaFoldDB" id="L9ZQE8"/>
<dbReference type="PANTHER" id="PTHR42852:SF13">
    <property type="entry name" value="PROTEIN DIPZ"/>
    <property type="match status" value="1"/>
</dbReference>
<dbReference type="STRING" id="1227493.C483_15382"/>
<keyword evidence="6" id="KW-1185">Reference proteome</keyword>
<feature type="compositionally biased region" description="Acidic residues" evidence="3">
    <location>
        <begin position="39"/>
        <end position="48"/>
    </location>
</feature>
<comment type="similarity">
    <text evidence="1">Belongs to the glutaredoxin family.</text>
</comment>
<comment type="caution">
    <text evidence="5">The sequence shown here is derived from an EMBL/GenBank/DDBJ whole genome shotgun (WGS) entry which is preliminary data.</text>
</comment>